<dbReference type="OrthoDB" id="2937837at2"/>
<keyword evidence="2" id="KW-1185">Reference proteome</keyword>
<sequence length="93" mass="10090">MATKKNVVVEQQIEECPTCPEGTVCEDSDLLCINIPCTTTVVLLGLIQLNIGPLCIRAGSVGNLSNLSDQEKLEQVQQVFSVLRNTLPNFTAE</sequence>
<gene>
    <name evidence="1" type="ORF">F4V44_02365</name>
</gene>
<dbReference type="EMBL" id="VYKL01000006">
    <property type="protein sequence ID" value="KAA9030656.1"/>
    <property type="molecule type" value="Genomic_DNA"/>
</dbReference>
<protein>
    <submittedName>
        <fullName evidence="1">Uncharacterized protein</fullName>
    </submittedName>
</protein>
<evidence type="ECO:0000313" key="2">
    <source>
        <dbReference type="Proteomes" id="UP000326671"/>
    </source>
</evidence>
<dbReference type="RefSeq" id="WP_150438384.1">
    <property type="nucleotide sequence ID" value="NZ_VYKL01000006.1"/>
</dbReference>
<evidence type="ECO:0000313" key="1">
    <source>
        <dbReference type="EMBL" id="KAA9030656.1"/>
    </source>
</evidence>
<comment type="caution">
    <text evidence="1">The sequence shown here is derived from an EMBL/GenBank/DDBJ whole genome shotgun (WGS) entry which is preliminary data.</text>
</comment>
<dbReference type="Proteomes" id="UP000326671">
    <property type="component" value="Unassembled WGS sequence"/>
</dbReference>
<proteinExistence type="predicted"/>
<dbReference type="AlphaFoldDB" id="A0A5J5I7A6"/>
<reference evidence="1 2" key="1">
    <citation type="submission" date="2019-09" db="EMBL/GenBank/DDBJ databases">
        <title>Whole genome sequences of isolates from the Mars Exploration Rovers.</title>
        <authorList>
            <person name="Seuylemezian A."/>
            <person name="Vaishampayan P."/>
        </authorList>
    </citation>
    <scope>NUCLEOTIDE SEQUENCE [LARGE SCALE GENOMIC DNA]</scope>
    <source>
        <strain evidence="1 2">MER_TA_151</strain>
    </source>
</reference>
<name>A0A5J5I7A6_9BACI</name>
<organism evidence="1 2">
    <name type="scientific">Niallia endozanthoxylica</name>
    <dbReference type="NCBI Taxonomy" id="2036016"/>
    <lineage>
        <taxon>Bacteria</taxon>
        <taxon>Bacillati</taxon>
        <taxon>Bacillota</taxon>
        <taxon>Bacilli</taxon>
        <taxon>Bacillales</taxon>
        <taxon>Bacillaceae</taxon>
        <taxon>Niallia</taxon>
    </lineage>
</organism>
<accession>A0A5J5I7A6</accession>